<proteinExistence type="predicted"/>
<feature type="chain" id="PRO_5046199160" description="LPXTG cell wall anchor domain-containing protein" evidence="2">
    <location>
        <begin position="26"/>
        <end position="117"/>
    </location>
</feature>
<name>A0ABV0ETQ3_9ENTE</name>
<feature type="region of interest" description="Disordered" evidence="1">
    <location>
        <begin position="36"/>
        <end position="82"/>
    </location>
</feature>
<keyword evidence="2" id="KW-0732">Signal</keyword>
<sequence>MKTVKILILCLFACFFSVSVSQTYAAETQGAIRLEGWADLEPPQPNQPVGPQGESSLKEQKTEYNRTTQTQNQKSDKSASFYPQTNFTRNHWHWGELLLLLSLLLLEKEKRRKKIET</sequence>
<reference evidence="3 4" key="1">
    <citation type="submission" date="2024-02" db="EMBL/GenBank/DDBJ databases">
        <title>The Genome Sequence of Enterococcus sp. DIV0159.</title>
        <authorList>
            <person name="Earl A."/>
            <person name="Manson A."/>
            <person name="Gilmore M."/>
            <person name="Sanders J."/>
            <person name="Shea T."/>
            <person name="Howe W."/>
            <person name="Livny J."/>
            <person name="Cuomo C."/>
            <person name="Neafsey D."/>
            <person name="Birren B."/>
        </authorList>
    </citation>
    <scope>NUCLEOTIDE SEQUENCE [LARGE SCALE GENOMIC DNA]</scope>
    <source>
        <strain evidence="3 4">665A</strain>
    </source>
</reference>
<evidence type="ECO:0008006" key="5">
    <source>
        <dbReference type="Google" id="ProtNLM"/>
    </source>
</evidence>
<keyword evidence="4" id="KW-1185">Reference proteome</keyword>
<evidence type="ECO:0000256" key="2">
    <source>
        <dbReference type="SAM" id="SignalP"/>
    </source>
</evidence>
<evidence type="ECO:0000313" key="3">
    <source>
        <dbReference type="EMBL" id="MEO1771028.1"/>
    </source>
</evidence>
<evidence type="ECO:0000313" key="4">
    <source>
        <dbReference type="Proteomes" id="UP000664357"/>
    </source>
</evidence>
<dbReference type="RefSeq" id="WP_207703441.1">
    <property type="nucleotide sequence ID" value="NZ_JAFREL020000002.1"/>
</dbReference>
<comment type="caution">
    <text evidence="3">The sequence shown here is derived from an EMBL/GenBank/DDBJ whole genome shotgun (WGS) entry which is preliminary data.</text>
</comment>
<dbReference type="Proteomes" id="UP000664357">
    <property type="component" value="Unassembled WGS sequence"/>
</dbReference>
<gene>
    <name evidence="3" type="ORF">JZO67_003002</name>
</gene>
<accession>A0ABV0ETQ3</accession>
<feature type="signal peptide" evidence="2">
    <location>
        <begin position="1"/>
        <end position="25"/>
    </location>
</feature>
<evidence type="ECO:0000256" key="1">
    <source>
        <dbReference type="SAM" id="MobiDB-lite"/>
    </source>
</evidence>
<protein>
    <recommendedName>
        <fullName evidence="5">LPXTG cell wall anchor domain-containing protein</fullName>
    </recommendedName>
</protein>
<dbReference type="EMBL" id="JAFREL020000002">
    <property type="protein sequence ID" value="MEO1771028.1"/>
    <property type="molecule type" value="Genomic_DNA"/>
</dbReference>
<organism evidence="3 4">
    <name type="scientific">Candidatus Enterococcus ferrettii</name>
    <dbReference type="NCBI Taxonomy" id="2815324"/>
    <lineage>
        <taxon>Bacteria</taxon>
        <taxon>Bacillati</taxon>
        <taxon>Bacillota</taxon>
        <taxon>Bacilli</taxon>
        <taxon>Lactobacillales</taxon>
        <taxon>Enterococcaceae</taxon>
        <taxon>Enterococcus</taxon>
    </lineage>
</organism>